<evidence type="ECO:0000313" key="2">
    <source>
        <dbReference type="Proteomes" id="UP000653099"/>
    </source>
</evidence>
<reference evidence="1" key="1">
    <citation type="journal article" date="2014" name="Int. J. Syst. Evol. Microbiol.">
        <title>Complete genome sequence of Corynebacterium casei LMG S-19264T (=DSM 44701T), isolated from a smear-ripened cheese.</title>
        <authorList>
            <consortium name="US DOE Joint Genome Institute (JGI-PGF)"/>
            <person name="Walter F."/>
            <person name="Albersmeier A."/>
            <person name="Kalinowski J."/>
            <person name="Ruckert C."/>
        </authorList>
    </citation>
    <scope>NUCLEOTIDE SEQUENCE</scope>
    <source>
        <strain evidence="1">JCM 14359</strain>
    </source>
</reference>
<sequence>MIVSGAPDRITPERWGVARKAMLGNAYQSDLLAEHELQENPHVWVLGVRERSGRAVGQ</sequence>
<dbReference type="EMBL" id="BMOC01000023">
    <property type="protein sequence ID" value="GGJ15777.1"/>
    <property type="molecule type" value="Genomic_DNA"/>
</dbReference>
<name>A0A830EE64_9EURY</name>
<dbReference type="Proteomes" id="UP000653099">
    <property type="component" value="Unassembled WGS sequence"/>
</dbReference>
<proteinExistence type="predicted"/>
<organism evidence="1 2">
    <name type="scientific">Halobellus salinus</name>
    <dbReference type="NCBI Taxonomy" id="931585"/>
    <lineage>
        <taxon>Archaea</taxon>
        <taxon>Methanobacteriati</taxon>
        <taxon>Methanobacteriota</taxon>
        <taxon>Stenosarchaea group</taxon>
        <taxon>Halobacteria</taxon>
        <taxon>Halobacteriales</taxon>
        <taxon>Haloferacaceae</taxon>
        <taxon>Halobellus</taxon>
    </lineage>
</organism>
<gene>
    <name evidence="1" type="ORF">GCM10008995_27000</name>
</gene>
<protein>
    <submittedName>
        <fullName evidence="1">Uncharacterized protein</fullName>
    </submittedName>
</protein>
<comment type="caution">
    <text evidence="1">The sequence shown here is derived from an EMBL/GenBank/DDBJ whole genome shotgun (WGS) entry which is preliminary data.</text>
</comment>
<dbReference type="AlphaFoldDB" id="A0A830EE64"/>
<reference evidence="1" key="2">
    <citation type="submission" date="2020-09" db="EMBL/GenBank/DDBJ databases">
        <authorList>
            <person name="Sun Q."/>
            <person name="Ohkuma M."/>
        </authorList>
    </citation>
    <scope>NUCLEOTIDE SEQUENCE</scope>
    <source>
        <strain evidence="1">JCM 14359</strain>
    </source>
</reference>
<accession>A0A830EE64</accession>
<evidence type="ECO:0000313" key="1">
    <source>
        <dbReference type="EMBL" id="GGJ15777.1"/>
    </source>
</evidence>
<keyword evidence="2" id="KW-1185">Reference proteome</keyword>